<evidence type="ECO:0000313" key="10">
    <source>
        <dbReference type="EMBL" id="ODN42625.1"/>
    </source>
</evidence>
<evidence type="ECO:0000256" key="7">
    <source>
        <dbReference type="ARBA" id="ARBA00022756"/>
    </source>
</evidence>
<keyword evidence="11" id="KW-1185">Reference proteome</keyword>
<organism evidence="10 11">
    <name type="scientific">Piscirickettsia litoralis</name>
    <dbReference type="NCBI Taxonomy" id="1891921"/>
    <lineage>
        <taxon>Bacteria</taxon>
        <taxon>Pseudomonadati</taxon>
        <taxon>Pseudomonadota</taxon>
        <taxon>Gammaproteobacteria</taxon>
        <taxon>Thiotrichales</taxon>
        <taxon>Piscirickettsiaceae</taxon>
        <taxon>Piscirickettsia</taxon>
    </lineage>
</organism>
<keyword evidence="6 8" id="KW-0949">S-adenosyl-L-methionine</keyword>
<evidence type="ECO:0000313" key="11">
    <source>
        <dbReference type="Proteomes" id="UP000094329"/>
    </source>
</evidence>
<keyword evidence="4 8" id="KW-0489">Methyltransferase</keyword>
<dbReference type="NCBIfam" id="TIGR02072">
    <property type="entry name" value="BioC"/>
    <property type="match status" value="1"/>
</dbReference>
<comment type="caution">
    <text evidence="10">The sequence shown here is derived from an EMBL/GenBank/DDBJ whole genome shotgun (WGS) entry which is preliminary data.</text>
</comment>
<evidence type="ECO:0000256" key="4">
    <source>
        <dbReference type="ARBA" id="ARBA00022603"/>
    </source>
</evidence>
<sequence>MIKQQFNKQEICNAFNQAANHYQDAAILQLEIAKRLDERLDFVHLSPEKVVDLGSGTGVLTRHMKSRFTKAQVIGLDLAEKMLKQARAQDKLFKKNNWLAADIEQLPFVSESLDLVTSSSCLHWVSDLPKVFSEVWRVLKPGSLFTFTSFGPDTLKELKASFSAVDHYPHVNEFIDMHDIGDMLLKQGFSDPVMDMEYIQMTYSDVMGLMKDLKTIGANNHAQHKRRGLMSRSALELMKKSYEQYRNSEGVLPATFEVIYGHAWVPEQKQQLNSGEVLVSLESLRKKK</sequence>
<evidence type="ECO:0000256" key="8">
    <source>
        <dbReference type="HAMAP-Rule" id="MF_00835"/>
    </source>
</evidence>
<reference evidence="10 11" key="1">
    <citation type="submission" date="2016-08" db="EMBL/GenBank/DDBJ databases">
        <title>Draft genome sequence of Candidatus Piscirickettsia litoralis, from seawater.</title>
        <authorList>
            <person name="Wan X."/>
            <person name="Lee A.J."/>
            <person name="Hou S."/>
            <person name="Donachie S.P."/>
        </authorList>
    </citation>
    <scope>NUCLEOTIDE SEQUENCE [LARGE SCALE GENOMIC DNA]</scope>
    <source>
        <strain evidence="10 11">Y2</strain>
    </source>
</reference>
<dbReference type="CDD" id="cd02440">
    <property type="entry name" value="AdoMet_MTases"/>
    <property type="match status" value="1"/>
</dbReference>
<keyword evidence="5 8" id="KW-0808">Transferase</keyword>
<accession>A0ABX3A5B7</accession>
<dbReference type="HAMAP" id="MF_00835">
    <property type="entry name" value="BioC"/>
    <property type="match status" value="1"/>
</dbReference>
<dbReference type="PANTHER" id="PTHR13090:SF1">
    <property type="entry name" value="ARGININE-HYDROXYLASE NDUFAF5, MITOCHONDRIAL"/>
    <property type="match status" value="1"/>
</dbReference>
<comment type="pathway">
    <text evidence="2 8">Cofactor biosynthesis; biotin biosynthesis.</text>
</comment>
<dbReference type="Pfam" id="PF08241">
    <property type="entry name" value="Methyltransf_11"/>
    <property type="match status" value="1"/>
</dbReference>
<dbReference type="EMBL" id="MDTU01000001">
    <property type="protein sequence ID" value="ODN42625.1"/>
    <property type="molecule type" value="Genomic_DNA"/>
</dbReference>
<dbReference type="Gene3D" id="3.40.50.150">
    <property type="entry name" value="Vaccinia Virus protein VP39"/>
    <property type="match status" value="1"/>
</dbReference>
<evidence type="ECO:0000256" key="3">
    <source>
        <dbReference type="ARBA" id="ARBA00012327"/>
    </source>
</evidence>
<evidence type="ECO:0000256" key="5">
    <source>
        <dbReference type="ARBA" id="ARBA00022679"/>
    </source>
</evidence>
<dbReference type="SUPFAM" id="SSF53335">
    <property type="entry name" value="S-adenosyl-L-methionine-dependent methyltransferases"/>
    <property type="match status" value="1"/>
</dbReference>
<comment type="function">
    <text evidence="8">Converts the free carboxyl group of a malonyl-thioester to its methyl ester by transfer of a methyl group from S-adenosyl-L-methionine (SAM). It allows to synthesize pimeloyl-ACP via the fatty acid synthetic pathway.</text>
</comment>
<dbReference type="Proteomes" id="UP000094329">
    <property type="component" value="Unassembled WGS sequence"/>
</dbReference>
<dbReference type="PANTHER" id="PTHR13090">
    <property type="entry name" value="ARGININE-HYDROXYLASE NDUFAF5, MITOCHONDRIAL"/>
    <property type="match status" value="1"/>
</dbReference>
<protein>
    <recommendedName>
        <fullName evidence="3 8">Malonyl-[acyl-carrier protein] O-methyltransferase</fullName>
        <shortName evidence="8">Malonyl-ACP O-methyltransferase</shortName>
        <ecNumber evidence="3 8">2.1.1.197</ecNumber>
    </recommendedName>
    <alternativeName>
        <fullName evidence="8">Biotin synthesis protein BioC</fullName>
    </alternativeName>
</protein>
<evidence type="ECO:0000256" key="1">
    <source>
        <dbReference type="ARBA" id="ARBA00000852"/>
    </source>
</evidence>
<dbReference type="InterPro" id="IPR029063">
    <property type="entry name" value="SAM-dependent_MTases_sf"/>
</dbReference>
<name>A0ABX3A5B7_9GAMM</name>
<dbReference type="EC" id="2.1.1.197" evidence="3 8"/>
<dbReference type="InterPro" id="IPR013216">
    <property type="entry name" value="Methyltransf_11"/>
</dbReference>
<evidence type="ECO:0000259" key="9">
    <source>
        <dbReference type="Pfam" id="PF08241"/>
    </source>
</evidence>
<gene>
    <name evidence="8" type="primary">bioC</name>
    <name evidence="10" type="ORF">BGC07_06405</name>
</gene>
<feature type="domain" description="Methyltransferase type 11" evidence="9">
    <location>
        <begin position="51"/>
        <end position="146"/>
    </location>
</feature>
<dbReference type="RefSeq" id="WP_069312421.1">
    <property type="nucleotide sequence ID" value="NZ_MDTU01000001.1"/>
</dbReference>
<keyword evidence="7 8" id="KW-0093">Biotin biosynthesis</keyword>
<dbReference type="InterPro" id="IPR011814">
    <property type="entry name" value="BioC"/>
</dbReference>
<comment type="catalytic activity">
    <reaction evidence="1 8">
        <text>malonyl-[ACP] + S-adenosyl-L-methionine = malonyl-[ACP] methyl ester + S-adenosyl-L-homocysteine</text>
        <dbReference type="Rhea" id="RHEA:17105"/>
        <dbReference type="Rhea" id="RHEA-COMP:9623"/>
        <dbReference type="Rhea" id="RHEA-COMP:9954"/>
        <dbReference type="ChEBI" id="CHEBI:57856"/>
        <dbReference type="ChEBI" id="CHEBI:59789"/>
        <dbReference type="ChEBI" id="CHEBI:78449"/>
        <dbReference type="ChEBI" id="CHEBI:78845"/>
        <dbReference type="EC" id="2.1.1.197"/>
    </reaction>
</comment>
<comment type="similarity">
    <text evidence="8">Belongs to the methyltransferase superfamily.</text>
</comment>
<proteinExistence type="inferred from homology"/>
<evidence type="ECO:0000256" key="6">
    <source>
        <dbReference type="ARBA" id="ARBA00022691"/>
    </source>
</evidence>
<dbReference type="InterPro" id="IPR050602">
    <property type="entry name" value="Malonyl-ACP_OMT"/>
</dbReference>
<evidence type="ECO:0000256" key="2">
    <source>
        <dbReference type="ARBA" id="ARBA00004746"/>
    </source>
</evidence>